<reference evidence="2 3" key="1">
    <citation type="submission" date="2019-12" db="EMBL/GenBank/DDBJ databases">
        <authorList>
            <person name="Huq M.A."/>
        </authorList>
    </citation>
    <scope>NUCLEOTIDE SEQUENCE [LARGE SCALE GENOMIC DNA]</scope>
    <source>
        <strain evidence="2 3">MAH-20</strain>
    </source>
</reference>
<dbReference type="EMBL" id="WQMS01000013">
    <property type="protein sequence ID" value="MVO78337.1"/>
    <property type="molecule type" value="Genomic_DNA"/>
</dbReference>
<gene>
    <name evidence="2" type="ORF">GON01_10380</name>
</gene>
<dbReference type="RefSeq" id="WP_157027297.1">
    <property type="nucleotide sequence ID" value="NZ_WQMS01000013.1"/>
</dbReference>
<sequence length="99" mass="10560">MSEADHAQDFERSDASPWLIVALAAGLAATVVAVMIALNLVFARALVDRPKGPVVPLPPAPRLQVAPKADLARVDAAEAARLQRIDAAMRQVAAEGWRR</sequence>
<feature type="transmembrane region" description="Helical" evidence="1">
    <location>
        <begin position="18"/>
        <end position="42"/>
    </location>
</feature>
<keyword evidence="1" id="KW-0812">Transmembrane</keyword>
<keyword evidence="1" id="KW-0472">Membrane</keyword>
<evidence type="ECO:0000256" key="1">
    <source>
        <dbReference type="SAM" id="Phobius"/>
    </source>
</evidence>
<accession>A0A6I4J1W5</accession>
<name>A0A6I4J1W5_9SPHN</name>
<evidence type="ECO:0000313" key="2">
    <source>
        <dbReference type="EMBL" id="MVO78337.1"/>
    </source>
</evidence>
<comment type="caution">
    <text evidence="2">The sequence shown here is derived from an EMBL/GenBank/DDBJ whole genome shotgun (WGS) entry which is preliminary data.</text>
</comment>
<organism evidence="2 3">
    <name type="scientific">Sphingomonas horti</name>
    <dbReference type="NCBI Taxonomy" id="2682842"/>
    <lineage>
        <taxon>Bacteria</taxon>
        <taxon>Pseudomonadati</taxon>
        <taxon>Pseudomonadota</taxon>
        <taxon>Alphaproteobacteria</taxon>
        <taxon>Sphingomonadales</taxon>
        <taxon>Sphingomonadaceae</taxon>
        <taxon>Sphingomonas</taxon>
    </lineage>
</organism>
<dbReference type="AlphaFoldDB" id="A0A6I4J1W5"/>
<protein>
    <submittedName>
        <fullName evidence="2">Uncharacterized protein</fullName>
    </submittedName>
</protein>
<keyword evidence="3" id="KW-1185">Reference proteome</keyword>
<proteinExistence type="predicted"/>
<keyword evidence="1" id="KW-1133">Transmembrane helix</keyword>
<dbReference type="Proteomes" id="UP000441389">
    <property type="component" value="Unassembled WGS sequence"/>
</dbReference>
<evidence type="ECO:0000313" key="3">
    <source>
        <dbReference type="Proteomes" id="UP000441389"/>
    </source>
</evidence>